<accession>A0A4U5PH59</accession>
<gene>
    <name evidence="1" type="ORF">L596_010045</name>
</gene>
<evidence type="ECO:0000313" key="2">
    <source>
        <dbReference type="Proteomes" id="UP000298663"/>
    </source>
</evidence>
<name>A0A4U5PH59_STECR</name>
<sequence length="190" mass="21358">MSATARQLFNVAIAVKVCDGPKDPFVGLALLKWRFTKDHGLIGSVAHALDCPNGGVLHLELRLDAAMRCLGVVVCEVRSVFCQSVGKFCSLSRPPNSRRACRPPPCTEKRVVYKFNIGHDFFVFTVSYEGVLAKFCLLSSDHSFLELFQLHLRFTELASNSMHVESKDVEPYFQFKDIFHVDSHFNSKDS</sequence>
<keyword evidence="2" id="KW-1185">Reference proteome</keyword>
<dbReference type="AlphaFoldDB" id="A0A4U5PH59"/>
<comment type="caution">
    <text evidence="1">The sequence shown here is derived from an EMBL/GenBank/DDBJ whole genome shotgun (WGS) entry which is preliminary data.</text>
</comment>
<reference evidence="1 2" key="1">
    <citation type="journal article" date="2015" name="Genome Biol.">
        <title>Comparative genomics of Steinernema reveals deeply conserved gene regulatory networks.</title>
        <authorList>
            <person name="Dillman A.R."/>
            <person name="Macchietto M."/>
            <person name="Porter C.F."/>
            <person name="Rogers A."/>
            <person name="Williams B."/>
            <person name="Antoshechkin I."/>
            <person name="Lee M.M."/>
            <person name="Goodwin Z."/>
            <person name="Lu X."/>
            <person name="Lewis E.E."/>
            <person name="Goodrich-Blair H."/>
            <person name="Stock S.P."/>
            <person name="Adams B.J."/>
            <person name="Sternberg P.W."/>
            <person name="Mortazavi A."/>
        </authorList>
    </citation>
    <scope>NUCLEOTIDE SEQUENCE [LARGE SCALE GENOMIC DNA]</scope>
    <source>
        <strain evidence="1 2">ALL</strain>
    </source>
</reference>
<organism evidence="1 2">
    <name type="scientific">Steinernema carpocapsae</name>
    <name type="common">Entomopathogenic nematode</name>
    <dbReference type="NCBI Taxonomy" id="34508"/>
    <lineage>
        <taxon>Eukaryota</taxon>
        <taxon>Metazoa</taxon>
        <taxon>Ecdysozoa</taxon>
        <taxon>Nematoda</taxon>
        <taxon>Chromadorea</taxon>
        <taxon>Rhabditida</taxon>
        <taxon>Tylenchina</taxon>
        <taxon>Panagrolaimomorpha</taxon>
        <taxon>Strongyloidoidea</taxon>
        <taxon>Steinernematidae</taxon>
        <taxon>Steinernema</taxon>
    </lineage>
</organism>
<evidence type="ECO:0000313" key="1">
    <source>
        <dbReference type="EMBL" id="TKR95957.1"/>
    </source>
</evidence>
<protein>
    <submittedName>
        <fullName evidence="1">Uncharacterized protein</fullName>
    </submittedName>
</protein>
<proteinExistence type="predicted"/>
<reference evidence="1 2" key="2">
    <citation type="journal article" date="2019" name="G3 (Bethesda)">
        <title>Hybrid Assembly of the Genome of the Entomopathogenic Nematode Steinernema carpocapsae Identifies the X-Chromosome.</title>
        <authorList>
            <person name="Serra L."/>
            <person name="Macchietto M."/>
            <person name="Macias-Munoz A."/>
            <person name="McGill C.J."/>
            <person name="Rodriguez I.M."/>
            <person name="Rodriguez B."/>
            <person name="Murad R."/>
            <person name="Mortazavi A."/>
        </authorList>
    </citation>
    <scope>NUCLEOTIDE SEQUENCE [LARGE SCALE GENOMIC DNA]</scope>
    <source>
        <strain evidence="1 2">ALL</strain>
    </source>
</reference>
<dbReference type="EMBL" id="AZBU02000002">
    <property type="protein sequence ID" value="TKR95957.1"/>
    <property type="molecule type" value="Genomic_DNA"/>
</dbReference>
<dbReference type="Proteomes" id="UP000298663">
    <property type="component" value="Unassembled WGS sequence"/>
</dbReference>